<dbReference type="InterPro" id="IPR051402">
    <property type="entry name" value="KPR-Related"/>
</dbReference>
<protein>
    <recommendedName>
        <fullName evidence="4">2-dehydropantoate 2-reductase</fullName>
        <ecNumber evidence="4">1.1.1.169</ecNumber>
    </recommendedName>
    <alternativeName>
        <fullName evidence="4">Ketopantoate reductase</fullName>
    </alternativeName>
</protein>
<dbReference type="Pfam" id="PF02558">
    <property type="entry name" value="ApbA"/>
    <property type="match status" value="1"/>
</dbReference>
<dbReference type="SUPFAM" id="SSF48179">
    <property type="entry name" value="6-phosphogluconate dehydrogenase C-terminal domain-like"/>
    <property type="match status" value="1"/>
</dbReference>
<evidence type="ECO:0000256" key="4">
    <source>
        <dbReference type="RuleBase" id="RU362068"/>
    </source>
</evidence>
<dbReference type="PANTHER" id="PTHR21708:SF26">
    <property type="entry name" value="2-DEHYDROPANTOATE 2-REDUCTASE"/>
    <property type="match status" value="1"/>
</dbReference>
<comment type="catalytic activity">
    <reaction evidence="4">
        <text>(R)-pantoate + NADP(+) = 2-dehydropantoate + NADPH + H(+)</text>
        <dbReference type="Rhea" id="RHEA:16233"/>
        <dbReference type="ChEBI" id="CHEBI:11561"/>
        <dbReference type="ChEBI" id="CHEBI:15378"/>
        <dbReference type="ChEBI" id="CHEBI:15980"/>
        <dbReference type="ChEBI" id="CHEBI:57783"/>
        <dbReference type="ChEBI" id="CHEBI:58349"/>
        <dbReference type="EC" id="1.1.1.169"/>
    </reaction>
</comment>
<dbReference type="RefSeq" id="WP_284826142.1">
    <property type="nucleotide sequence ID" value="NZ_CP126969.1"/>
</dbReference>
<comment type="function">
    <text evidence="4">Catalyzes the NADPH-dependent reduction of ketopantoate into pantoic acid.</text>
</comment>
<dbReference type="SUPFAM" id="SSF51735">
    <property type="entry name" value="NAD(P)-binding Rossmann-fold domains"/>
    <property type="match status" value="1"/>
</dbReference>
<accession>A0ABY8VFX2</accession>
<dbReference type="InterPro" id="IPR036291">
    <property type="entry name" value="NAD(P)-bd_dom_sf"/>
</dbReference>
<feature type="domain" description="Ketopantoate reductase C-terminal" evidence="6">
    <location>
        <begin position="173"/>
        <end position="293"/>
    </location>
</feature>
<dbReference type="GO" id="GO:0008677">
    <property type="term" value="F:2-dehydropantoate 2-reductase activity"/>
    <property type="evidence" value="ECO:0007669"/>
    <property type="project" value="UniProtKB-EC"/>
</dbReference>
<dbReference type="Gene3D" id="1.10.1040.10">
    <property type="entry name" value="N-(1-d-carboxylethyl)-l-norvaline Dehydrogenase, domain 2"/>
    <property type="match status" value="1"/>
</dbReference>
<keyword evidence="2 4" id="KW-0521">NADP</keyword>
<proteinExistence type="inferred from homology"/>
<feature type="domain" description="Ketopantoate reductase N-terminal" evidence="5">
    <location>
        <begin position="3"/>
        <end position="146"/>
    </location>
</feature>
<comment type="similarity">
    <text evidence="1 4">Belongs to the ketopantoate reductase family.</text>
</comment>
<name>A0ABY8VFX2_9CORY</name>
<dbReference type="InterPro" id="IPR013752">
    <property type="entry name" value="KPA_reductase"/>
</dbReference>
<evidence type="ECO:0000313" key="7">
    <source>
        <dbReference type="EMBL" id="WIM68544.1"/>
    </source>
</evidence>
<keyword evidence="8" id="KW-1185">Reference proteome</keyword>
<dbReference type="Proteomes" id="UP001225598">
    <property type="component" value="Chromosome"/>
</dbReference>
<organism evidence="7 8">
    <name type="scientific">Corynebacterium breve</name>
    <dbReference type="NCBI Taxonomy" id="3049799"/>
    <lineage>
        <taxon>Bacteria</taxon>
        <taxon>Bacillati</taxon>
        <taxon>Actinomycetota</taxon>
        <taxon>Actinomycetes</taxon>
        <taxon>Mycobacteriales</taxon>
        <taxon>Corynebacteriaceae</taxon>
        <taxon>Corynebacterium</taxon>
    </lineage>
</organism>
<keyword evidence="4" id="KW-0566">Pantothenate biosynthesis</keyword>
<evidence type="ECO:0000256" key="1">
    <source>
        <dbReference type="ARBA" id="ARBA00007870"/>
    </source>
</evidence>
<dbReference type="Pfam" id="PF08546">
    <property type="entry name" value="ApbA_C"/>
    <property type="match status" value="1"/>
</dbReference>
<dbReference type="EMBL" id="CP126969">
    <property type="protein sequence ID" value="WIM68544.1"/>
    <property type="molecule type" value="Genomic_DNA"/>
</dbReference>
<dbReference type="InterPro" id="IPR013332">
    <property type="entry name" value="KPR_N"/>
</dbReference>
<dbReference type="Gene3D" id="3.40.50.720">
    <property type="entry name" value="NAD(P)-binding Rossmann-like Domain"/>
    <property type="match status" value="1"/>
</dbReference>
<dbReference type="InterPro" id="IPR013328">
    <property type="entry name" value="6PGD_dom2"/>
</dbReference>
<evidence type="ECO:0000256" key="3">
    <source>
        <dbReference type="ARBA" id="ARBA00023002"/>
    </source>
</evidence>
<comment type="pathway">
    <text evidence="4">Cofactor biosynthesis; (R)-pantothenate biosynthesis; (R)-pantoate from 3-methyl-2-oxobutanoate: step 2/2.</text>
</comment>
<dbReference type="InterPro" id="IPR003710">
    <property type="entry name" value="ApbA"/>
</dbReference>
<keyword evidence="3 4" id="KW-0560">Oxidoreductase</keyword>
<dbReference type="EC" id="1.1.1.169" evidence="4"/>
<dbReference type="NCBIfam" id="NF005091">
    <property type="entry name" value="PRK06522.2-2"/>
    <property type="match status" value="1"/>
</dbReference>
<evidence type="ECO:0000313" key="8">
    <source>
        <dbReference type="Proteomes" id="UP001225598"/>
    </source>
</evidence>
<sequence>MKIAIIGAGAIGAWYAGNLLKAGHDIAVVARGETLEAVRRRGLLVNSETPIPVPVFGHISQVERPDVVILAMKSTGQPMEDILAGLDPNSLVATTQNSVEAPLRVAQVVGKERTLPGVVRGYFHHVGPGAVEFHGGPCSYDFGTWDGAENLLVDELATVLQSAGIDATVRDDIFVDVWEKAMFVTTTGALGAATGHALGALRSEPWRGTLEAMMHEVAEAGRGVGVPLSGNVVQRTLAFGDAMPAESTTSMQRDIAAGIPGELDAQIGAITREGRRGGVATPLCDLVFHLLEEKFR</sequence>
<evidence type="ECO:0000259" key="6">
    <source>
        <dbReference type="Pfam" id="PF08546"/>
    </source>
</evidence>
<evidence type="ECO:0000256" key="2">
    <source>
        <dbReference type="ARBA" id="ARBA00022857"/>
    </source>
</evidence>
<reference evidence="7 8" key="1">
    <citation type="submission" date="2023-05" db="EMBL/GenBank/DDBJ databases">
        <title>Corynebacterium suedekumii sp. nov. and Corynebacterium breve sp. nov. isolated from raw cow's milk.</title>
        <authorList>
            <person name="Baer M.K."/>
            <person name="Mehl L."/>
            <person name="Hellmuth R."/>
            <person name="Marke G."/>
            <person name="Lipski A."/>
        </authorList>
    </citation>
    <scope>NUCLEOTIDE SEQUENCE [LARGE SCALE GENOMIC DNA]</scope>
    <source>
        <strain evidence="7 8">R4</strain>
    </source>
</reference>
<dbReference type="NCBIfam" id="TIGR00745">
    <property type="entry name" value="apbA_panE"/>
    <property type="match status" value="1"/>
</dbReference>
<gene>
    <name evidence="7" type="ORF">QP027_03885</name>
</gene>
<dbReference type="InterPro" id="IPR008927">
    <property type="entry name" value="6-PGluconate_DH-like_C_sf"/>
</dbReference>
<dbReference type="PANTHER" id="PTHR21708">
    <property type="entry name" value="PROBABLE 2-DEHYDROPANTOATE 2-REDUCTASE"/>
    <property type="match status" value="1"/>
</dbReference>
<evidence type="ECO:0000259" key="5">
    <source>
        <dbReference type="Pfam" id="PF02558"/>
    </source>
</evidence>